<gene>
    <name evidence="1" type="ORF">H4W30_007468</name>
</gene>
<evidence type="ECO:0000313" key="2">
    <source>
        <dbReference type="Proteomes" id="UP000656548"/>
    </source>
</evidence>
<comment type="caution">
    <text evidence="1">The sequence shown here is derived from an EMBL/GenBank/DDBJ whole genome shotgun (WGS) entry which is preliminary data.</text>
</comment>
<protein>
    <submittedName>
        <fullName evidence="1">Uncharacterized protein</fullName>
    </submittedName>
</protein>
<dbReference type="Proteomes" id="UP000656548">
    <property type="component" value="Unassembled WGS sequence"/>
</dbReference>
<dbReference type="RefSeq" id="WP_192746954.1">
    <property type="nucleotide sequence ID" value="NZ_JADBEJ010000006.1"/>
</dbReference>
<proteinExistence type="predicted"/>
<name>A0ABR9LIJ2_9PSEU</name>
<dbReference type="EMBL" id="JADBEJ010000006">
    <property type="protein sequence ID" value="MBE1580387.1"/>
    <property type="molecule type" value="Genomic_DNA"/>
</dbReference>
<evidence type="ECO:0000313" key="1">
    <source>
        <dbReference type="EMBL" id="MBE1580387.1"/>
    </source>
</evidence>
<accession>A0ABR9LIJ2</accession>
<keyword evidence="2" id="KW-1185">Reference proteome</keyword>
<reference evidence="1 2" key="1">
    <citation type="submission" date="2020-10" db="EMBL/GenBank/DDBJ databases">
        <title>Sequencing the genomes of 1000 actinobacteria strains.</title>
        <authorList>
            <person name="Klenk H.-P."/>
        </authorList>
    </citation>
    <scope>NUCLEOTIDE SEQUENCE [LARGE SCALE GENOMIC DNA]</scope>
    <source>
        <strain evidence="1 2">DSM 46661</strain>
    </source>
</reference>
<sequence length="95" mass="10103">MTADTSMTTVKVTTEARDRLAVLAAEKGQSIGAFISGVAERLPTAAELDERDERTRQALKKFGIALAISERAEGEALWAALDAGDDEALLKDPDA</sequence>
<organism evidence="1 2">
    <name type="scientific">Amycolatopsis roodepoortensis</name>
    <dbReference type="NCBI Taxonomy" id="700274"/>
    <lineage>
        <taxon>Bacteria</taxon>
        <taxon>Bacillati</taxon>
        <taxon>Actinomycetota</taxon>
        <taxon>Actinomycetes</taxon>
        <taxon>Pseudonocardiales</taxon>
        <taxon>Pseudonocardiaceae</taxon>
        <taxon>Amycolatopsis</taxon>
    </lineage>
</organism>